<comment type="caution">
    <text evidence="3">The sequence shown here is derived from an EMBL/GenBank/DDBJ whole genome shotgun (WGS) entry which is preliminary data.</text>
</comment>
<dbReference type="InParanoid" id="A0A1Y2DSN4"/>
<keyword evidence="2" id="KW-0732">Signal</keyword>
<dbReference type="RefSeq" id="XP_040713752.1">
    <property type="nucleotide sequence ID" value="XM_040863034.1"/>
</dbReference>
<feature type="compositionally biased region" description="Low complexity" evidence="1">
    <location>
        <begin position="231"/>
        <end position="260"/>
    </location>
</feature>
<feature type="compositionally biased region" description="Low complexity" evidence="1">
    <location>
        <begin position="165"/>
        <end position="193"/>
    </location>
</feature>
<dbReference type="Proteomes" id="UP000193689">
    <property type="component" value="Unassembled WGS sequence"/>
</dbReference>
<feature type="region of interest" description="Disordered" evidence="1">
    <location>
        <begin position="162"/>
        <end position="193"/>
    </location>
</feature>
<feature type="compositionally biased region" description="Polar residues" evidence="1">
    <location>
        <begin position="261"/>
        <end position="271"/>
    </location>
</feature>
<feature type="chain" id="PRO_5012192307" evidence="2">
    <location>
        <begin position="20"/>
        <end position="337"/>
    </location>
</feature>
<reference evidence="3 4" key="1">
    <citation type="submission" date="2016-07" db="EMBL/GenBank/DDBJ databases">
        <title>Pervasive Adenine N6-methylation of Active Genes in Fungi.</title>
        <authorList>
            <consortium name="DOE Joint Genome Institute"/>
            <person name="Mondo S.J."/>
            <person name="Dannebaum R.O."/>
            <person name="Kuo R.C."/>
            <person name="Labutti K."/>
            <person name="Haridas S."/>
            <person name="Kuo A."/>
            <person name="Salamov A."/>
            <person name="Ahrendt S.R."/>
            <person name="Lipzen A."/>
            <person name="Sullivan W."/>
            <person name="Andreopoulos W.B."/>
            <person name="Clum A."/>
            <person name="Lindquist E."/>
            <person name="Daum C."/>
            <person name="Ramamoorthy G.K."/>
            <person name="Gryganskyi A."/>
            <person name="Culley D."/>
            <person name="Magnuson J.K."/>
            <person name="James T.Y."/>
            <person name="O'Malley M.A."/>
            <person name="Stajich J.E."/>
            <person name="Spatafora J.W."/>
            <person name="Visel A."/>
            <person name="Grigoriev I.V."/>
        </authorList>
    </citation>
    <scope>NUCLEOTIDE SEQUENCE [LARGE SCALE GENOMIC DNA]</scope>
    <source>
        <strain evidence="3 4">CBS 129021</strain>
    </source>
</reference>
<dbReference type="AlphaFoldDB" id="A0A1Y2DSN4"/>
<evidence type="ECO:0000313" key="3">
    <source>
        <dbReference type="EMBL" id="ORY61675.1"/>
    </source>
</evidence>
<feature type="region of interest" description="Disordered" evidence="1">
    <location>
        <begin position="231"/>
        <end position="271"/>
    </location>
</feature>
<name>A0A1Y2DSN4_9PEZI</name>
<dbReference type="EMBL" id="MCFJ01000010">
    <property type="protein sequence ID" value="ORY61675.1"/>
    <property type="molecule type" value="Genomic_DNA"/>
</dbReference>
<organism evidence="3 4">
    <name type="scientific">Pseudomassariella vexata</name>
    <dbReference type="NCBI Taxonomy" id="1141098"/>
    <lineage>
        <taxon>Eukaryota</taxon>
        <taxon>Fungi</taxon>
        <taxon>Dikarya</taxon>
        <taxon>Ascomycota</taxon>
        <taxon>Pezizomycotina</taxon>
        <taxon>Sordariomycetes</taxon>
        <taxon>Xylariomycetidae</taxon>
        <taxon>Amphisphaeriales</taxon>
        <taxon>Pseudomassariaceae</taxon>
        <taxon>Pseudomassariella</taxon>
    </lineage>
</organism>
<evidence type="ECO:0000256" key="2">
    <source>
        <dbReference type="SAM" id="SignalP"/>
    </source>
</evidence>
<keyword evidence="4" id="KW-1185">Reference proteome</keyword>
<proteinExistence type="predicted"/>
<accession>A0A1Y2DSN4</accession>
<feature type="signal peptide" evidence="2">
    <location>
        <begin position="1"/>
        <end position="19"/>
    </location>
</feature>
<evidence type="ECO:0000256" key="1">
    <source>
        <dbReference type="SAM" id="MobiDB-lite"/>
    </source>
</evidence>
<dbReference type="GeneID" id="63779246"/>
<sequence>MALGSLFTLVLLLAPLALASGPVLVSTSTPSGIAKLTSTVHSTASRTTTQTVRRHTSTSITTEDCESTESSTYNGYTTVPFTSTLTAFLSGAICNPIKTTECTSYTKLVTYTITTEATVDLGPSSTTNYEYSSSTSDGYTFISYPGSTLSFPFPLSIPTPPSIPTSPAKTATPISLSSISTESETEPSVKTTTVTSISKTTVHHSMNETVTVDTCSGVVVSTTVTPLTTATPSSFATIGPATSITGSTSSSSTETGKTISDNSPVSQSGSYSETSISTAFTTSTTSHSITHYTTASSSHSTTSSAIPVTAGSDRFGGEVKGLVGGLAMVMGVMFGLA</sequence>
<gene>
    <name evidence="3" type="ORF">BCR38DRAFT_476358</name>
</gene>
<protein>
    <submittedName>
        <fullName evidence="3">Uncharacterized protein</fullName>
    </submittedName>
</protein>
<evidence type="ECO:0000313" key="4">
    <source>
        <dbReference type="Proteomes" id="UP000193689"/>
    </source>
</evidence>